<dbReference type="EMBL" id="CAESAK010000010">
    <property type="protein sequence ID" value="CAB4330774.1"/>
    <property type="molecule type" value="Genomic_DNA"/>
</dbReference>
<sequence length="154" mass="17901">MALCNVGDDSIELSRLRFIHEVGLIDTLHYAVSRDRNYSELVNLVEFRCLSHRSSGHSRNFLIETEVVLKCDRCKSLIFIFNLDALFGFERLVETFRIATPREHATCVLINNQELTIHYYIIFIALKKFFCTNRVIEVANQCGICSFIEIFDTK</sequence>
<gene>
    <name evidence="1" type="ORF">UFOPK3775_00142</name>
</gene>
<accession>A0A6J5YL94</accession>
<protein>
    <submittedName>
        <fullName evidence="1">Unannotated protein</fullName>
    </submittedName>
</protein>
<name>A0A6J5YL94_9ZZZZ</name>
<proteinExistence type="predicted"/>
<reference evidence="1" key="1">
    <citation type="submission" date="2020-05" db="EMBL/GenBank/DDBJ databases">
        <authorList>
            <person name="Chiriac C."/>
            <person name="Salcher M."/>
            <person name="Ghai R."/>
            <person name="Kavagutti S V."/>
        </authorList>
    </citation>
    <scope>NUCLEOTIDE SEQUENCE</scope>
</reference>
<dbReference type="AlphaFoldDB" id="A0A6J5YL94"/>
<organism evidence="1">
    <name type="scientific">freshwater metagenome</name>
    <dbReference type="NCBI Taxonomy" id="449393"/>
    <lineage>
        <taxon>unclassified sequences</taxon>
        <taxon>metagenomes</taxon>
        <taxon>ecological metagenomes</taxon>
    </lineage>
</organism>
<evidence type="ECO:0000313" key="1">
    <source>
        <dbReference type="EMBL" id="CAB4330774.1"/>
    </source>
</evidence>